<evidence type="ECO:0000313" key="2">
    <source>
        <dbReference type="EMBL" id="ORX36697.1"/>
    </source>
</evidence>
<dbReference type="Proteomes" id="UP000193218">
    <property type="component" value="Unassembled WGS sequence"/>
</dbReference>
<dbReference type="InterPro" id="IPR013726">
    <property type="entry name" value="Mitofissin"/>
</dbReference>
<dbReference type="GeneID" id="33557745"/>
<dbReference type="PANTHER" id="PTHR28075">
    <property type="entry name" value="CHROMOSOME 16, WHOLE GENOME SHOTGUN SEQUENCE"/>
    <property type="match status" value="1"/>
</dbReference>
<protein>
    <recommendedName>
        <fullName evidence="4">DUF1748-domain-containing protein</fullName>
    </recommendedName>
</protein>
<accession>A0A1Y1UGP6</accession>
<evidence type="ECO:0008006" key="4">
    <source>
        <dbReference type="Google" id="ProtNLM"/>
    </source>
</evidence>
<dbReference type="EMBL" id="NBSH01000007">
    <property type="protein sequence ID" value="ORX36697.1"/>
    <property type="molecule type" value="Genomic_DNA"/>
</dbReference>
<organism evidence="2 3">
    <name type="scientific">Kockovaella imperatae</name>
    <dbReference type="NCBI Taxonomy" id="4999"/>
    <lineage>
        <taxon>Eukaryota</taxon>
        <taxon>Fungi</taxon>
        <taxon>Dikarya</taxon>
        <taxon>Basidiomycota</taxon>
        <taxon>Agaricomycotina</taxon>
        <taxon>Tremellomycetes</taxon>
        <taxon>Tremellales</taxon>
        <taxon>Cuniculitremaceae</taxon>
        <taxon>Kockovaella</taxon>
    </lineage>
</organism>
<comment type="caution">
    <text evidence="2">The sequence shown here is derived from an EMBL/GenBank/DDBJ whole genome shotgun (WGS) entry which is preliminary data.</text>
</comment>
<evidence type="ECO:0000256" key="1">
    <source>
        <dbReference type="SAM" id="Phobius"/>
    </source>
</evidence>
<reference evidence="2 3" key="1">
    <citation type="submission" date="2017-03" db="EMBL/GenBank/DDBJ databases">
        <title>Widespread Adenine N6-methylation of Active Genes in Fungi.</title>
        <authorList>
            <consortium name="DOE Joint Genome Institute"/>
            <person name="Mondo S.J."/>
            <person name="Dannebaum R.O."/>
            <person name="Kuo R.C."/>
            <person name="Louie K.B."/>
            <person name="Bewick A.J."/>
            <person name="Labutti K."/>
            <person name="Haridas S."/>
            <person name="Kuo A."/>
            <person name="Salamov A."/>
            <person name="Ahrendt S.R."/>
            <person name="Lau R."/>
            <person name="Bowen B.P."/>
            <person name="Lipzen A."/>
            <person name="Sullivan W."/>
            <person name="Andreopoulos W.B."/>
            <person name="Clum A."/>
            <person name="Lindquist E."/>
            <person name="Daum C."/>
            <person name="Northen T.R."/>
            <person name="Ramamoorthy G."/>
            <person name="Schmitz R.J."/>
            <person name="Gryganskyi A."/>
            <person name="Culley D."/>
            <person name="Magnuson J."/>
            <person name="James T.Y."/>
            <person name="O'Malley M.A."/>
            <person name="Stajich J.E."/>
            <person name="Spatafora J.W."/>
            <person name="Visel A."/>
            <person name="Grigoriev I.V."/>
        </authorList>
    </citation>
    <scope>NUCLEOTIDE SEQUENCE [LARGE SCALE GENOMIC DNA]</scope>
    <source>
        <strain evidence="2 3">NRRL Y-17943</strain>
    </source>
</reference>
<dbReference type="GO" id="GO:0005737">
    <property type="term" value="C:cytoplasm"/>
    <property type="evidence" value="ECO:0007669"/>
    <property type="project" value="TreeGrafter"/>
</dbReference>
<sequence>MFGRLTRLTVDLVAISVLIAGVKKSTGYAPRTERIKDTALRRFFDSYFALGDTVFGMVCGFVVNSRYFKRTIEP</sequence>
<keyword evidence="1" id="KW-0812">Transmembrane</keyword>
<feature type="transmembrane region" description="Helical" evidence="1">
    <location>
        <begin position="48"/>
        <end position="68"/>
    </location>
</feature>
<gene>
    <name evidence="2" type="ORF">BD324DRAFT_626853</name>
</gene>
<dbReference type="AlphaFoldDB" id="A0A1Y1UGP6"/>
<evidence type="ECO:0000313" key="3">
    <source>
        <dbReference type="Proteomes" id="UP000193218"/>
    </source>
</evidence>
<keyword evidence="1" id="KW-0472">Membrane</keyword>
<name>A0A1Y1UGP6_9TREE</name>
<keyword evidence="1" id="KW-1133">Transmembrane helix</keyword>
<dbReference type="InParanoid" id="A0A1Y1UGP6"/>
<proteinExistence type="predicted"/>
<dbReference type="Pfam" id="PF08520">
    <property type="entry name" value="Mitofissin"/>
    <property type="match status" value="1"/>
</dbReference>
<dbReference type="OrthoDB" id="16824at2759"/>
<dbReference type="RefSeq" id="XP_021870766.1">
    <property type="nucleotide sequence ID" value="XM_022015936.1"/>
</dbReference>
<dbReference type="PANTHER" id="PTHR28075:SF3">
    <property type="entry name" value="DUF1748-DOMAIN-CONTAINING PROTEIN"/>
    <property type="match status" value="1"/>
</dbReference>
<keyword evidence="3" id="KW-1185">Reference proteome</keyword>